<dbReference type="InterPro" id="IPR043148">
    <property type="entry name" value="TagF_C"/>
</dbReference>
<dbReference type="RefSeq" id="WP_103725396.1">
    <property type="nucleotide sequence ID" value="NZ_PQNY01000004.1"/>
</dbReference>
<name>A0A2S4NA53_9FLAO</name>
<dbReference type="GO" id="GO:0047355">
    <property type="term" value="F:CDP-glycerol glycerophosphotransferase activity"/>
    <property type="evidence" value="ECO:0007669"/>
    <property type="project" value="InterPro"/>
</dbReference>
<dbReference type="Pfam" id="PF04464">
    <property type="entry name" value="Glyphos_transf"/>
    <property type="match status" value="1"/>
</dbReference>
<dbReference type="GO" id="GO:0016020">
    <property type="term" value="C:membrane"/>
    <property type="evidence" value="ECO:0007669"/>
    <property type="project" value="InterPro"/>
</dbReference>
<sequence length="464" mass="54129">MSKLAIVITDGVGYRNFVLSDCIAESQNKFDEVVILSFLPASVYPESNVRIIELEAFQEKFKHWFFRKAKEVAHLFNHKKDNLGIQDNLKTNYSTQKNTRGIATRLIYKLVPYFHSENAITTYTRWQQKTFSKEPITKQYIDLLEQEKFDLLLFTHQRPPYIAPLAYAAQKTNTPIATFIFSWDNLASKGRMASDFNYYLVWSDLMKNELLTYYPKLKAKQVEVVGTPQFEPYVLDRFACHKENFFKSFELDNSKKTMCFSCGDIATSKNDALYIETICEAYVSKKIPDINILIRTSPAETPERFSSLVKKYPFVKWNYPKWEQARNSHQEQWSQRIPTIEDVVDLKSILQFTDLNINMLSTMSLDFMCFDKPVINTVFGNEENNLYNDQRFLGYVHIDYVVQSKATKIVKNEHELIKAINLYLSSPSTDSENRKKLLDLQISKPLQGTSKRIAETVFQWSQNV</sequence>
<organism evidence="1 2">
    <name type="scientific">Flavobacterium croceum DSM 17960</name>
    <dbReference type="NCBI Taxonomy" id="1121886"/>
    <lineage>
        <taxon>Bacteria</taxon>
        <taxon>Pseudomonadati</taxon>
        <taxon>Bacteroidota</taxon>
        <taxon>Flavobacteriia</taxon>
        <taxon>Flavobacteriales</taxon>
        <taxon>Flavobacteriaceae</taxon>
        <taxon>Flavobacterium</taxon>
    </lineage>
</organism>
<dbReference type="OrthoDB" id="913551at2"/>
<dbReference type="InterPro" id="IPR007554">
    <property type="entry name" value="Glycerophosphate_synth"/>
</dbReference>
<dbReference type="AlphaFoldDB" id="A0A2S4NA53"/>
<accession>A0A2S4NA53</accession>
<proteinExistence type="predicted"/>
<gene>
    <name evidence="1" type="ORF">Q361_10452</name>
</gene>
<comment type="caution">
    <text evidence="1">The sequence shown here is derived from an EMBL/GenBank/DDBJ whole genome shotgun (WGS) entry which is preliminary data.</text>
</comment>
<reference evidence="1 2" key="1">
    <citation type="submission" date="2018-01" db="EMBL/GenBank/DDBJ databases">
        <title>Genomic Encyclopedia of Type Strains, Phase I: the one thousand microbial genomes (KMG-I) project.</title>
        <authorList>
            <person name="Goeker M."/>
        </authorList>
    </citation>
    <scope>NUCLEOTIDE SEQUENCE [LARGE SCALE GENOMIC DNA]</scope>
    <source>
        <strain evidence="1 2">DSM 17960</strain>
    </source>
</reference>
<dbReference type="Gene3D" id="3.40.50.12580">
    <property type="match status" value="1"/>
</dbReference>
<keyword evidence="2" id="KW-1185">Reference proteome</keyword>
<dbReference type="Proteomes" id="UP000237056">
    <property type="component" value="Unassembled WGS sequence"/>
</dbReference>
<evidence type="ECO:0000313" key="2">
    <source>
        <dbReference type="Proteomes" id="UP000237056"/>
    </source>
</evidence>
<protein>
    <submittedName>
        <fullName evidence="1">CDP-glycerol:poly(Glycerophosphate) glycerophosphotransferase</fullName>
    </submittedName>
</protein>
<keyword evidence="1" id="KW-0808">Transferase</keyword>
<dbReference type="SUPFAM" id="SSF53756">
    <property type="entry name" value="UDP-Glycosyltransferase/glycogen phosphorylase"/>
    <property type="match status" value="1"/>
</dbReference>
<dbReference type="EMBL" id="PQNY01000004">
    <property type="protein sequence ID" value="POS02333.1"/>
    <property type="molecule type" value="Genomic_DNA"/>
</dbReference>
<evidence type="ECO:0000313" key="1">
    <source>
        <dbReference type="EMBL" id="POS02333.1"/>
    </source>
</evidence>